<dbReference type="PANTHER" id="PTHR21597:SF0">
    <property type="entry name" value="THO COMPLEX SUBUNIT 2"/>
    <property type="match status" value="1"/>
</dbReference>
<feature type="compositionally biased region" description="Polar residues" evidence="1">
    <location>
        <begin position="114"/>
        <end position="129"/>
    </location>
</feature>
<keyword evidence="2" id="KW-0472">Membrane</keyword>
<dbReference type="GeneID" id="3502285"/>
<keyword evidence="5" id="KW-1185">Reference proteome</keyword>
<name>Q4N3V3_THEPA</name>
<gene>
    <name evidence="4" type="ordered locus">TP02_0885</name>
</gene>
<dbReference type="GO" id="GO:0006397">
    <property type="term" value="P:mRNA processing"/>
    <property type="evidence" value="ECO:0007669"/>
    <property type="project" value="InterPro"/>
</dbReference>
<dbReference type="GO" id="GO:0003729">
    <property type="term" value="F:mRNA binding"/>
    <property type="evidence" value="ECO:0007669"/>
    <property type="project" value="TreeGrafter"/>
</dbReference>
<accession>Q4N3V3</accession>
<dbReference type="EMBL" id="AAGK01000002">
    <property type="protein sequence ID" value="EAN33170.1"/>
    <property type="molecule type" value="Genomic_DNA"/>
</dbReference>
<dbReference type="STRING" id="5875.Q4N3V3"/>
<dbReference type="Pfam" id="PF16134">
    <property type="entry name" value="THOC2_N"/>
    <property type="match status" value="1"/>
</dbReference>
<dbReference type="PANTHER" id="PTHR21597">
    <property type="entry name" value="THO2 PROTEIN"/>
    <property type="match status" value="1"/>
</dbReference>
<dbReference type="InParanoid" id="Q4N3V3"/>
<feature type="region of interest" description="Disordered" evidence="1">
    <location>
        <begin position="1"/>
        <end position="134"/>
    </location>
</feature>
<proteinExistence type="predicted"/>
<dbReference type="InterPro" id="IPR032302">
    <property type="entry name" value="THOC2_N"/>
</dbReference>
<evidence type="ECO:0000313" key="4">
    <source>
        <dbReference type="EMBL" id="EAN33170.1"/>
    </source>
</evidence>
<protein>
    <recommendedName>
        <fullName evidence="3">THO complex subunit 2 N-terminal domain-containing protein</fullName>
    </recommendedName>
</protein>
<evidence type="ECO:0000256" key="2">
    <source>
        <dbReference type="SAM" id="Phobius"/>
    </source>
</evidence>
<reference evidence="4 5" key="1">
    <citation type="journal article" date="2005" name="Science">
        <title>Genome sequence of Theileria parva, a bovine pathogen that transforms lymphocytes.</title>
        <authorList>
            <person name="Gardner M.J."/>
            <person name="Bishop R."/>
            <person name="Shah T."/>
            <person name="de Villiers E.P."/>
            <person name="Carlton J.M."/>
            <person name="Hall N."/>
            <person name="Ren Q."/>
            <person name="Paulsen I.T."/>
            <person name="Pain A."/>
            <person name="Berriman M."/>
            <person name="Wilson R.J.M."/>
            <person name="Sato S."/>
            <person name="Ralph S.A."/>
            <person name="Mann D.J."/>
            <person name="Xiong Z."/>
            <person name="Shallom S.J."/>
            <person name="Weidman J."/>
            <person name="Jiang L."/>
            <person name="Lynn J."/>
            <person name="Weaver B."/>
            <person name="Shoaibi A."/>
            <person name="Domingo A.R."/>
            <person name="Wasawo D."/>
            <person name="Crabtree J."/>
            <person name="Wortman J.R."/>
            <person name="Haas B."/>
            <person name="Angiuoli S.V."/>
            <person name="Creasy T.H."/>
            <person name="Lu C."/>
            <person name="Suh B."/>
            <person name="Silva J.C."/>
            <person name="Utterback T.R."/>
            <person name="Feldblyum T.V."/>
            <person name="Pertea M."/>
            <person name="Allen J."/>
            <person name="Nierman W.C."/>
            <person name="Taracha E.L.N."/>
            <person name="Salzberg S.L."/>
            <person name="White O.R."/>
            <person name="Fitzhugh H.A."/>
            <person name="Morzaria S."/>
            <person name="Venter J.C."/>
            <person name="Fraser C.M."/>
            <person name="Nene V."/>
        </authorList>
    </citation>
    <scope>NUCLEOTIDE SEQUENCE [LARGE SCALE GENOMIC DNA]</scope>
    <source>
        <strain evidence="4 5">Muguga</strain>
    </source>
</reference>
<dbReference type="VEuPathDB" id="PiroplasmaDB:TpMuguga_02g00885"/>
<feature type="transmembrane region" description="Helical" evidence="2">
    <location>
        <begin position="727"/>
        <end position="745"/>
    </location>
</feature>
<evidence type="ECO:0000313" key="5">
    <source>
        <dbReference type="Proteomes" id="UP000001949"/>
    </source>
</evidence>
<feature type="domain" description="THO complex subunit 2 N-terminal" evidence="3">
    <location>
        <begin position="195"/>
        <end position="540"/>
    </location>
</feature>
<feature type="transmembrane region" description="Helical" evidence="2">
    <location>
        <begin position="687"/>
        <end position="706"/>
    </location>
</feature>
<dbReference type="AlphaFoldDB" id="Q4N3V3"/>
<feature type="compositionally biased region" description="Basic and acidic residues" evidence="1">
    <location>
        <begin position="104"/>
        <end position="113"/>
    </location>
</feature>
<dbReference type="eggNOG" id="KOG1874">
    <property type="taxonomic scope" value="Eukaryota"/>
</dbReference>
<keyword evidence="2" id="KW-1133">Transmembrane helix</keyword>
<evidence type="ECO:0000259" key="3">
    <source>
        <dbReference type="Pfam" id="PF16134"/>
    </source>
</evidence>
<dbReference type="InterPro" id="IPR040007">
    <property type="entry name" value="Tho2"/>
</dbReference>
<dbReference type="RefSeq" id="XP_765453.1">
    <property type="nucleotide sequence ID" value="XM_760360.1"/>
</dbReference>
<dbReference type="GO" id="GO:0006406">
    <property type="term" value="P:mRNA export from nucleus"/>
    <property type="evidence" value="ECO:0007669"/>
    <property type="project" value="InterPro"/>
</dbReference>
<dbReference type="GO" id="GO:0000445">
    <property type="term" value="C:THO complex part of transcription export complex"/>
    <property type="evidence" value="ECO:0007669"/>
    <property type="project" value="TreeGrafter"/>
</dbReference>
<comment type="caution">
    <text evidence="4">The sequence shown here is derived from an EMBL/GenBank/DDBJ whole genome shotgun (WGS) entry which is preliminary data.</text>
</comment>
<dbReference type="KEGG" id="tpv:TP02_0885"/>
<feature type="compositionally biased region" description="Basic and acidic residues" evidence="1">
    <location>
        <begin position="398"/>
        <end position="422"/>
    </location>
</feature>
<keyword evidence="2" id="KW-0812">Transmembrane</keyword>
<evidence type="ECO:0000256" key="1">
    <source>
        <dbReference type="SAM" id="MobiDB-lite"/>
    </source>
</evidence>
<feature type="compositionally biased region" description="Basic and acidic residues" evidence="1">
    <location>
        <begin position="1"/>
        <end position="58"/>
    </location>
</feature>
<sequence length="754" mass="86849">MEKGKPRIKRKSIDESEKEEPEKVKQKLQKEPLKNSKRKLDTDSRDEHLRSLTLEGRRRSGSLDLSEVSKSSRNPSEERELEGSSTYTEQKRVNHGYTHTSGSYEHKNTRLVESKTNSNESRASRTLSSEPKRGEFYRNVQSPRADQKVLEMLENFEDETDLTLFKFVSSVANGTINPVTSVDALRTKFHGVCKNSTLVFKVLDVVSFFLDDPKKKQNLLPFLESLESFGLVSSMEIISVIDPAKLDSCNYSEGLVKISIRERTKNNYVLKIYNLFRENYHGYTALSNYLSSLVDKHGRNGFRFDVVQKSNKKQSTQNRVKELDPDTVVTMVNKISGMHKLCPMRTLYEVLKWLVLNNHSDEFVMKVLKSYPSKKVSYVVLLYLRNNYQNKDSLISRLGKEGNSSEKEKSDKEKPDKEKTSDKEVNLAGYSNDNIYKISGLMVSEKLLDVSEVYNYLDPSDELLTSLSNHFYNILKTSPNKDTRDNSSVPVPLLKKIVSSHLNSNFLNSKTSRAHQVSSPRMKDKEQMSAKLDKENKLRKISHTMLETMVNKYECNDFSILLKFDNYHYLRDCIYSMESGKFLVLSTLLSQCSDFEGELWDVCYSYILHLYRLNFPIFLNTTVTQNLTHIMSKVLSKSELYQAAAEGNGSEVDSVKLTLELLDKELVVVKKLEYYFKLVGFRSSENIILFNGILSYLHTLLSHLLITQVGKDKNDKCVLGKKMIKKLIYRYQIGFGVFLTFSQHLKGIKYTQKR</sequence>
<organism evidence="4 5">
    <name type="scientific">Theileria parva</name>
    <name type="common">East coast fever infection agent</name>
    <dbReference type="NCBI Taxonomy" id="5875"/>
    <lineage>
        <taxon>Eukaryota</taxon>
        <taxon>Sar</taxon>
        <taxon>Alveolata</taxon>
        <taxon>Apicomplexa</taxon>
        <taxon>Aconoidasida</taxon>
        <taxon>Piroplasmida</taxon>
        <taxon>Theileriidae</taxon>
        <taxon>Theileria</taxon>
    </lineage>
</organism>
<dbReference type="Proteomes" id="UP000001949">
    <property type="component" value="Unassembled WGS sequence"/>
</dbReference>
<feature type="region of interest" description="Disordered" evidence="1">
    <location>
        <begin position="395"/>
        <end position="422"/>
    </location>
</feature>